<dbReference type="RefSeq" id="WP_198061476.1">
    <property type="nucleotide sequence ID" value="NZ_CP065856.1"/>
</dbReference>
<dbReference type="AlphaFoldDB" id="A0A7T3FYM7"/>
<evidence type="ECO:0000256" key="1">
    <source>
        <dbReference type="SAM" id="Phobius"/>
    </source>
</evidence>
<dbReference type="GeneID" id="60590512"/>
<keyword evidence="1" id="KW-1133">Transmembrane helix</keyword>
<proteinExistence type="predicted"/>
<feature type="transmembrane region" description="Helical" evidence="1">
    <location>
        <begin position="12"/>
        <end position="33"/>
    </location>
</feature>
<evidence type="ECO:0000313" key="3">
    <source>
        <dbReference type="Proteomes" id="UP000595001"/>
    </source>
</evidence>
<name>A0A7T3FYM7_9EURY</name>
<keyword evidence="3" id="KW-1185">Reference proteome</keyword>
<protein>
    <submittedName>
        <fullName evidence="2">Uncharacterized protein</fullName>
    </submittedName>
</protein>
<keyword evidence="1" id="KW-0812">Transmembrane</keyword>
<feature type="transmembrane region" description="Helical" evidence="1">
    <location>
        <begin position="68"/>
        <end position="86"/>
    </location>
</feature>
<evidence type="ECO:0000313" key="2">
    <source>
        <dbReference type="EMBL" id="QPV62678.1"/>
    </source>
</evidence>
<dbReference type="Proteomes" id="UP000595001">
    <property type="component" value="Chromosome"/>
</dbReference>
<accession>A0A7T3FYM7</accession>
<reference evidence="2 3" key="1">
    <citation type="submission" date="2020-12" db="EMBL/GenBank/DDBJ databases">
        <title>Halosimplex halophilum sp. nov. and Halosimplex salinum sp. nov., two new members of the genus Halosimplex.</title>
        <authorList>
            <person name="Cui H.L."/>
        </authorList>
    </citation>
    <scope>NUCLEOTIDE SEQUENCE [LARGE SCALE GENOMIC DNA]</scope>
    <source>
        <strain evidence="2 3">YGH94</strain>
    </source>
</reference>
<dbReference type="EMBL" id="CP065856">
    <property type="protein sequence ID" value="QPV62678.1"/>
    <property type="molecule type" value="Genomic_DNA"/>
</dbReference>
<sequence length="92" mass="10006">MERSVLALFRDGVVWLLAFGVAVGCAAAVTRLATRTRYFSIPAWEPDTWHGRPRGGSERADRDGLNPFVLAFVTFWIAFTGAVIALDGPLPG</sequence>
<dbReference type="OrthoDB" id="241897at2157"/>
<gene>
    <name evidence="2" type="ORF">I7X12_18425</name>
</gene>
<dbReference type="KEGG" id="hlt:I7X12_18425"/>
<dbReference type="PROSITE" id="PS51257">
    <property type="entry name" value="PROKAR_LIPOPROTEIN"/>
    <property type="match status" value="1"/>
</dbReference>
<organism evidence="2 3">
    <name type="scientific">Halosimplex litoreum</name>
    <dbReference type="NCBI Taxonomy" id="1198301"/>
    <lineage>
        <taxon>Archaea</taxon>
        <taxon>Methanobacteriati</taxon>
        <taxon>Methanobacteriota</taxon>
        <taxon>Stenosarchaea group</taxon>
        <taxon>Halobacteria</taxon>
        <taxon>Halobacteriales</taxon>
        <taxon>Haloarculaceae</taxon>
        <taxon>Halosimplex</taxon>
    </lineage>
</organism>
<keyword evidence="1" id="KW-0472">Membrane</keyword>